<keyword evidence="3" id="KW-1185">Reference proteome</keyword>
<evidence type="ECO:0000256" key="1">
    <source>
        <dbReference type="SAM" id="Phobius"/>
    </source>
</evidence>
<dbReference type="EMBL" id="JACMSC010000009">
    <property type="protein sequence ID" value="KAG6508393.1"/>
    <property type="molecule type" value="Genomic_DNA"/>
</dbReference>
<dbReference type="PROSITE" id="PS51367">
    <property type="entry name" value="THAUMATIN_2"/>
    <property type="match status" value="1"/>
</dbReference>
<protein>
    <recommendedName>
        <fullName evidence="4">Thaumatin-like protein 1b</fullName>
    </recommendedName>
</protein>
<dbReference type="PRINTS" id="PR00347">
    <property type="entry name" value="THAUMATIN"/>
</dbReference>
<keyword evidence="1" id="KW-0472">Membrane</keyword>
<dbReference type="SMART" id="SM00205">
    <property type="entry name" value="THN"/>
    <property type="match status" value="1"/>
</dbReference>
<dbReference type="CDD" id="cd09218">
    <property type="entry name" value="TLP-PA"/>
    <property type="match status" value="1"/>
</dbReference>
<dbReference type="PANTHER" id="PTHR31048">
    <property type="entry name" value="OS03G0233200 PROTEIN"/>
    <property type="match status" value="1"/>
</dbReference>
<gene>
    <name evidence="2" type="ORF">ZIOFF_033767</name>
</gene>
<dbReference type="InterPro" id="IPR001938">
    <property type="entry name" value="Thaumatin"/>
</dbReference>
<name>A0A8J5GXH2_ZINOF</name>
<evidence type="ECO:0000313" key="3">
    <source>
        <dbReference type="Proteomes" id="UP000734854"/>
    </source>
</evidence>
<dbReference type="Pfam" id="PF00314">
    <property type="entry name" value="Thaumatin"/>
    <property type="match status" value="1"/>
</dbReference>
<proteinExistence type="predicted"/>
<evidence type="ECO:0000313" key="2">
    <source>
        <dbReference type="EMBL" id="KAG6508393.1"/>
    </source>
</evidence>
<dbReference type="InterPro" id="IPR037176">
    <property type="entry name" value="Osmotin/thaumatin-like_sf"/>
</dbReference>
<sequence length="381" mass="39989">MLKSKLNTKPRFLTLIKLYLFTLSAHNDIYPSVPTTLTELIQRRRRRRVASHGEIKHCHGLVYGFAARLCGPRSSFYGWAATTFTVTNNCGFTVWPGALSNAGDAALSTTGFALQPGESKGVDAPAGWSGRFWGRTLCAADADGRFGCGSGDCGSGEVECSGAGAAPPATLAEFTLGGGSKAEDYYDVSLVDGYNLPVAVAPRGGGEGCGATGCAADVNGVCPAELKVLLVAGGGEEGRRPEGGAVCRSACEAFGTPEYCCSGAYGSPETCRPSSYSEVFKRACPRAYSYAYDDATSIFTCAGAAEYVITFCPSAAAAAATSQKSSGQNPDAGRQPSMVFLGNEFSKANPSNSDSHVTVRLALLIPLWVYFSLINRNIRRR</sequence>
<reference evidence="2 3" key="1">
    <citation type="submission" date="2020-08" db="EMBL/GenBank/DDBJ databases">
        <title>Plant Genome Project.</title>
        <authorList>
            <person name="Zhang R.-G."/>
        </authorList>
    </citation>
    <scope>NUCLEOTIDE SEQUENCE [LARGE SCALE GENOMIC DNA]</scope>
    <source>
        <tissue evidence="2">Rhizome</tissue>
    </source>
</reference>
<feature type="transmembrane region" description="Helical" evidence="1">
    <location>
        <begin position="357"/>
        <end position="374"/>
    </location>
</feature>
<dbReference type="Gene3D" id="2.60.110.10">
    <property type="entry name" value="Thaumatin"/>
    <property type="match status" value="1"/>
</dbReference>
<evidence type="ECO:0008006" key="4">
    <source>
        <dbReference type="Google" id="ProtNLM"/>
    </source>
</evidence>
<accession>A0A8J5GXH2</accession>
<comment type="caution">
    <text evidence="2">The sequence shown here is derived from an EMBL/GenBank/DDBJ whole genome shotgun (WGS) entry which is preliminary data.</text>
</comment>
<dbReference type="FunFam" id="2.60.110.10:FF:000001">
    <property type="entry name" value="THAUMATIN-LIKE PROTEIN 1"/>
    <property type="match status" value="1"/>
</dbReference>
<dbReference type="Proteomes" id="UP000734854">
    <property type="component" value="Unassembled WGS sequence"/>
</dbReference>
<keyword evidence="1" id="KW-0812">Transmembrane</keyword>
<organism evidence="2 3">
    <name type="scientific">Zingiber officinale</name>
    <name type="common">Ginger</name>
    <name type="synonym">Amomum zingiber</name>
    <dbReference type="NCBI Taxonomy" id="94328"/>
    <lineage>
        <taxon>Eukaryota</taxon>
        <taxon>Viridiplantae</taxon>
        <taxon>Streptophyta</taxon>
        <taxon>Embryophyta</taxon>
        <taxon>Tracheophyta</taxon>
        <taxon>Spermatophyta</taxon>
        <taxon>Magnoliopsida</taxon>
        <taxon>Liliopsida</taxon>
        <taxon>Zingiberales</taxon>
        <taxon>Zingiberaceae</taxon>
        <taxon>Zingiber</taxon>
    </lineage>
</organism>
<dbReference type="SUPFAM" id="SSF49870">
    <property type="entry name" value="Osmotin, thaumatin-like protein"/>
    <property type="match status" value="1"/>
</dbReference>
<dbReference type="AlphaFoldDB" id="A0A8J5GXH2"/>
<keyword evidence="1" id="KW-1133">Transmembrane helix</keyword>